<dbReference type="SMART" id="SM00248">
    <property type="entry name" value="ANK"/>
    <property type="match status" value="3"/>
</dbReference>
<protein>
    <recommendedName>
        <fullName evidence="4">PGG domain-containing protein</fullName>
    </recommendedName>
</protein>
<evidence type="ECO:0008006" key="4">
    <source>
        <dbReference type="Google" id="ProtNLM"/>
    </source>
</evidence>
<evidence type="ECO:0000256" key="1">
    <source>
        <dbReference type="SAM" id="Phobius"/>
    </source>
</evidence>
<keyword evidence="3" id="KW-1185">Reference proteome</keyword>
<name>A0ABR2Q217_9ROSI</name>
<dbReference type="PANTHER" id="PTHR24128:SF46">
    <property type="entry name" value="ALPHA-LATROTOXIN-LHE1A-LIKE ISOFORM X1"/>
    <property type="match status" value="1"/>
</dbReference>
<feature type="transmembrane region" description="Helical" evidence="1">
    <location>
        <begin position="251"/>
        <end position="272"/>
    </location>
</feature>
<dbReference type="InterPro" id="IPR002110">
    <property type="entry name" value="Ankyrin_rpt"/>
</dbReference>
<dbReference type="InterPro" id="IPR036770">
    <property type="entry name" value="Ankyrin_rpt-contain_sf"/>
</dbReference>
<dbReference type="SUPFAM" id="SSF48403">
    <property type="entry name" value="Ankyrin repeat"/>
    <property type="match status" value="1"/>
</dbReference>
<reference evidence="2 3" key="1">
    <citation type="journal article" date="2024" name="G3 (Bethesda)">
        <title>Genome assembly of Hibiscus sabdariffa L. provides insights into metabolisms of medicinal natural products.</title>
        <authorList>
            <person name="Kim T."/>
        </authorList>
    </citation>
    <scope>NUCLEOTIDE SEQUENCE [LARGE SCALE GENOMIC DNA]</scope>
    <source>
        <strain evidence="2">TK-2024</strain>
        <tissue evidence="2">Old leaves</tissue>
    </source>
</reference>
<dbReference type="PANTHER" id="PTHR24128">
    <property type="entry name" value="HOMEOBOX PROTEIN WARIAI"/>
    <property type="match status" value="1"/>
</dbReference>
<dbReference type="Gene3D" id="1.25.40.20">
    <property type="entry name" value="Ankyrin repeat-containing domain"/>
    <property type="match status" value="1"/>
</dbReference>
<keyword evidence="1" id="KW-1133">Transmembrane helix</keyword>
<dbReference type="EMBL" id="JBBPBN010000047">
    <property type="protein sequence ID" value="KAK8994736.1"/>
    <property type="molecule type" value="Genomic_DNA"/>
</dbReference>
<feature type="transmembrane region" description="Helical" evidence="1">
    <location>
        <begin position="223"/>
        <end position="244"/>
    </location>
</feature>
<evidence type="ECO:0000313" key="2">
    <source>
        <dbReference type="EMBL" id="KAK8994736.1"/>
    </source>
</evidence>
<dbReference type="Proteomes" id="UP001396334">
    <property type="component" value="Unassembled WGS sequence"/>
</dbReference>
<accession>A0ABR2Q217</accession>
<organism evidence="2 3">
    <name type="scientific">Hibiscus sabdariffa</name>
    <name type="common">roselle</name>
    <dbReference type="NCBI Taxonomy" id="183260"/>
    <lineage>
        <taxon>Eukaryota</taxon>
        <taxon>Viridiplantae</taxon>
        <taxon>Streptophyta</taxon>
        <taxon>Embryophyta</taxon>
        <taxon>Tracheophyta</taxon>
        <taxon>Spermatophyta</taxon>
        <taxon>Magnoliopsida</taxon>
        <taxon>eudicotyledons</taxon>
        <taxon>Gunneridae</taxon>
        <taxon>Pentapetalae</taxon>
        <taxon>rosids</taxon>
        <taxon>malvids</taxon>
        <taxon>Malvales</taxon>
        <taxon>Malvaceae</taxon>
        <taxon>Malvoideae</taxon>
        <taxon>Hibiscus</taxon>
    </lineage>
</organism>
<keyword evidence="1" id="KW-0812">Transmembrane</keyword>
<sequence length="287" mass="31786">MDQSLITAARTGQVSDLYRIIQSDGNVLRRIVDTPLHLAAEECCIKFAMEVMNLKPSFARRLSQQGLSPIHIAVRKRHTEMALRFLEIDKDLVCVRGKKGKTPFHCVSKVGNADGLLDRFLEACPECIRDVTTGPYCFAHRGEKQQTDKHVTNGAGLTALGLAHQRNNRESITILHGCFNPKAKIVTQATLSPPGGVWQVENTTGSHDARVLGKSVMSEVTFLLLYVPTYVVFIVTFFLTLALLKPFPRGFRTALQVLLAFLAVFQIVYTHLQSGFAGYSFVHADSA</sequence>
<comment type="caution">
    <text evidence="2">The sequence shown here is derived from an EMBL/GenBank/DDBJ whole genome shotgun (WGS) entry which is preliminary data.</text>
</comment>
<gene>
    <name evidence="2" type="ORF">V6N11_045809</name>
</gene>
<proteinExistence type="predicted"/>
<keyword evidence="1" id="KW-0472">Membrane</keyword>
<evidence type="ECO:0000313" key="3">
    <source>
        <dbReference type="Proteomes" id="UP001396334"/>
    </source>
</evidence>